<dbReference type="AlphaFoldDB" id="A0A7M1S4D8"/>
<dbReference type="InterPro" id="IPR022657">
    <property type="entry name" value="De-COase2_CS"/>
</dbReference>
<evidence type="ECO:0000256" key="5">
    <source>
        <dbReference type="ARBA" id="ARBA00023154"/>
    </source>
</evidence>
<keyword evidence="4 12" id="KW-0663">Pyridoxal phosphate</keyword>
<evidence type="ECO:0000256" key="10">
    <source>
        <dbReference type="ARBA" id="ARBA00066427"/>
    </source>
</evidence>
<evidence type="ECO:0000256" key="9">
    <source>
        <dbReference type="ARBA" id="ARBA00060983"/>
    </source>
</evidence>
<feature type="binding site" evidence="12">
    <location>
        <position position="226"/>
    </location>
    <ligand>
        <name>pyridoxal 5'-phosphate</name>
        <dbReference type="ChEBI" id="CHEBI:597326"/>
    </ligand>
</feature>
<dbReference type="FunFam" id="3.20.20.10:FF:000003">
    <property type="entry name" value="Diaminopimelate decarboxylase"/>
    <property type="match status" value="1"/>
</dbReference>
<evidence type="ECO:0000256" key="7">
    <source>
        <dbReference type="ARBA" id="ARBA00050464"/>
    </source>
</evidence>
<keyword evidence="2 12" id="KW-0028">Amino-acid biosynthesis</keyword>
<feature type="binding site" evidence="12">
    <location>
        <position position="303"/>
    </location>
    <ligand>
        <name>substrate</name>
    </ligand>
</feature>
<reference evidence="16 17" key="1">
    <citation type="submission" date="2020-10" db="EMBL/GenBank/DDBJ databases">
        <title>The genome of sulfurovum sp.</title>
        <authorList>
            <person name="Xie S."/>
            <person name="Shao Z."/>
            <person name="Jiang L."/>
        </authorList>
    </citation>
    <scope>NUCLEOTIDE SEQUENCE [LARGE SCALE GENOMIC DNA]</scope>
    <source>
        <strain evidence="16 17">ST-419</strain>
    </source>
</reference>
<dbReference type="GO" id="GO:0008836">
    <property type="term" value="F:diaminopimelate decarboxylase activity"/>
    <property type="evidence" value="ECO:0007669"/>
    <property type="project" value="UniProtKB-UniRule"/>
</dbReference>
<dbReference type="KEGG" id="sinu:IMZ28_02005"/>
<feature type="binding site" evidence="12">
    <location>
        <position position="299"/>
    </location>
    <ligand>
        <name>substrate</name>
    </ligand>
</feature>
<comment type="pathway">
    <text evidence="8 12 14">Amino-acid biosynthesis; L-lysine biosynthesis via DAP pathway; L-lysine from DL-2,6-diaminopimelate: step 1/1.</text>
</comment>
<dbReference type="PROSITE" id="PS00879">
    <property type="entry name" value="ODR_DC_2_2"/>
    <property type="match status" value="1"/>
</dbReference>
<organism evidence="16 17">
    <name type="scientific">Sulfurovum indicum</name>
    <dbReference type="NCBI Taxonomy" id="2779528"/>
    <lineage>
        <taxon>Bacteria</taxon>
        <taxon>Pseudomonadati</taxon>
        <taxon>Campylobacterota</taxon>
        <taxon>Epsilonproteobacteria</taxon>
        <taxon>Campylobacterales</taxon>
        <taxon>Sulfurovaceae</taxon>
        <taxon>Sulfurovum</taxon>
    </lineage>
</organism>
<feature type="active site" description="Proton donor" evidence="13">
    <location>
        <position position="328"/>
    </location>
</feature>
<dbReference type="UniPathway" id="UPA00034">
    <property type="reaction ID" value="UER00027"/>
</dbReference>
<dbReference type="Proteomes" id="UP000595074">
    <property type="component" value="Chromosome"/>
</dbReference>
<feature type="binding site" evidence="12">
    <location>
        <position position="329"/>
    </location>
    <ligand>
        <name>substrate</name>
    </ligand>
</feature>
<dbReference type="InterPro" id="IPR002986">
    <property type="entry name" value="DAP_deCOOHase_LysA"/>
</dbReference>
<name>A0A7M1S4D8_9BACT</name>
<dbReference type="HAMAP" id="MF_02120">
    <property type="entry name" value="LysA"/>
    <property type="match status" value="1"/>
</dbReference>
<dbReference type="RefSeq" id="WP_197548976.1">
    <property type="nucleotide sequence ID" value="NZ_CP063164.1"/>
</dbReference>
<keyword evidence="3 12" id="KW-0210">Decarboxylase</keyword>
<dbReference type="PRINTS" id="PR01179">
    <property type="entry name" value="ODADCRBXLASE"/>
</dbReference>
<evidence type="ECO:0000256" key="11">
    <source>
        <dbReference type="ARBA" id="ARBA00074972"/>
    </source>
</evidence>
<dbReference type="PANTHER" id="PTHR43727">
    <property type="entry name" value="DIAMINOPIMELATE DECARBOXYLASE"/>
    <property type="match status" value="1"/>
</dbReference>
<comment type="function">
    <text evidence="12">Specifically catalyzes the decarboxylation of meso-diaminopimelate (meso-DAP) to L-lysine.</text>
</comment>
<evidence type="ECO:0000256" key="8">
    <source>
        <dbReference type="ARBA" id="ARBA00060643"/>
    </source>
</evidence>
<evidence type="ECO:0000256" key="12">
    <source>
        <dbReference type="HAMAP-Rule" id="MF_02120"/>
    </source>
</evidence>
<dbReference type="PRINTS" id="PR01181">
    <property type="entry name" value="DAPDCRBXLASE"/>
</dbReference>
<feature type="binding site" evidence="12">
    <location>
        <position position="357"/>
    </location>
    <ligand>
        <name>pyridoxal 5'-phosphate</name>
        <dbReference type="ChEBI" id="CHEBI:597326"/>
    </ligand>
</feature>
<evidence type="ECO:0000256" key="13">
    <source>
        <dbReference type="PIRSR" id="PIRSR600183-50"/>
    </source>
</evidence>
<gene>
    <name evidence="12 16" type="primary">lysA</name>
    <name evidence="16" type="ORF">IMZ28_02005</name>
</gene>
<comment type="similarity">
    <text evidence="9 12">Belongs to the Orn/Lys/Arg decarboxylase class-II family. LysA subfamily.</text>
</comment>
<evidence type="ECO:0000256" key="6">
    <source>
        <dbReference type="ARBA" id="ARBA00023239"/>
    </source>
</evidence>
<evidence type="ECO:0000259" key="15">
    <source>
        <dbReference type="Pfam" id="PF02784"/>
    </source>
</evidence>
<dbReference type="NCBIfam" id="TIGR01048">
    <property type="entry name" value="lysA"/>
    <property type="match status" value="1"/>
</dbReference>
<proteinExistence type="inferred from homology"/>
<dbReference type="PANTHER" id="PTHR43727:SF2">
    <property type="entry name" value="GROUP IV DECARBOXYLASE"/>
    <property type="match status" value="1"/>
</dbReference>
<feature type="binding site" evidence="12">
    <location>
        <position position="263"/>
    </location>
    <ligand>
        <name>substrate</name>
    </ligand>
</feature>
<feature type="domain" description="Orn/DAP/Arg decarboxylase 2 N-terminal" evidence="15">
    <location>
        <begin position="23"/>
        <end position="267"/>
    </location>
</feature>
<evidence type="ECO:0000256" key="2">
    <source>
        <dbReference type="ARBA" id="ARBA00022605"/>
    </source>
</evidence>
<feature type="binding site" evidence="12">
    <location>
        <position position="357"/>
    </location>
    <ligand>
        <name>substrate</name>
    </ligand>
</feature>
<dbReference type="GO" id="GO:0009089">
    <property type="term" value="P:lysine biosynthetic process via diaminopimelate"/>
    <property type="evidence" value="ECO:0007669"/>
    <property type="project" value="UniProtKB-UniRule"/>
</dbReference>
<dbReference type="InterPro" id="IPR022644">
    <property type="entry name" value="De-COase2_N"/>
</dbReference>
<dbReference type="EC" id="4.1.1.20" evidence="10 12"/>
<dbReference type="Gene3D" id="3.20.20.10">
    <property type="entry name" value="Alanine racemase"/>
    <property type="match status" value="1"/>
</dbReference>
<feature type="modified residue" description="N6-(pyridoxal phosphate)lysine" evidence="12 13">
    <location>
        <position position="47"/>
    </location>
</feature>
<comment type="subunit">
    <text evidence="12">Homodimer.</text>
</comment>
<dbReference type="CDD" id="cd06828">
    <property type="entry name" value="PLPDE_III_DapDC"/>
    <property type="match status" value="1"/>
</dbReference>
<dbReference type="EMBL" id="CP063164">
    <property type="protein sequence ID" value="QOR62273.1"/>
    <property type="molecule type" value="Genomic_DNA"/>
</dbReference>
<dbReference type="FunFam" id="2.40.37.10:FF:000003">
    <property type="entry name" value="Diaminopimelate decarboxylase"/>
    <property type="match status" value="1"/>
</dbReference>
<dbReference type="Pfam" id="PF02784">
    <property type="entry name" value="Orn_Arg_deC_N"/>
    <property type="match status" value="1"/>
</dbReference>
<dbReference type="InterPro" id="IPR022653">
    <property type="entry name" value="De-COase2_pyr-phos_BS"/>
</dbReference>
<dbReference type="InterPro" id="IPR000183">
    <property type="entry name" value="Orn/DAP/Arg_de-COase"/>
</dbReference>
<dbReference type="Gene3D" id="2.40.37.10">
    <property type="entry name" value="Lyase, Ornithine Decarboxylase, Chain A, domain 1"/>
    <property type="match status" value="1"/>
</dbReference>
<evidence type="ECO:0000313" key="16">
    <source>
        <dbReference type="EMBL" id="QOR62273.1"/>
    </source>
</evidence>
<dbReference type="SUPFAM" id="SSF51419">
    <property type="entry name" value="PLP-binding barrel"/>
    <property type="match status" value="1"/>
</dbReference>
<dbReference type="SUPFAM" id="SSF50621">
    <property type="entry name" value="Alanine racemase C-terminal domain-like"/>
    <property type="match status" value="1"/>
</dbReference>
<keyword evidence="17" id="KW-1185">Reference proteome</keyword>
<keyword evidence="6 12" id="KW-0456">Lyase</keyword>
<dbReference type="InterPro" id="IPR029066">
    <property type="entry name" value="PLP-binding_barrel"/>
</dbReference>
<dbReference type="InterPro" id="IPR009006">
    <property type="entry name" value="Ala_racemase/Decarboxylase_C"/>
</dbReference>
<evidence type="ECO:0000256" key="3">
    <source>
        <dbReference type="ARBA" id="ARBA00022793"/>
    </source>
</evidence>
<comment type="cofactor">
    <cofactor evidence="1 12 13 14">
        <name>pyridoxal 5'-phosphate</name>
        <dbReference type="ChEBI" id="CHEBI:597326"/>
    </cofactor>
</comment>
<feature type="binding site" evidence="12">
    <location>
        <begin position="260"/>
        <end position="263"/>
    </location>
    <ligand>
        <name>pyridoxal 5'-phosphate</name>
        <dbReference type="ChEBI" id="CHEBI:597326"/>
    </ligand>
</feature>
<dbReference type="GO" id="GO:0030170">
    <property type="term" value="F:pyridoxal phosphate binding"/>
    <property type="evidence" value="ECO:0007669"/>
    <property type="project" value="UniProtKB-UniRule"/>
</dbReference>
<comment type="catalytic activity">
    <reaction evidence="7 12 14">
        <text>meso-2,6-diaminopimelate + H(+) = L-lysine + CO2</text>
        <dbReference type="Rhea" id="RHEA:15101"/>
        <dbReference type="ChEBI" id="CHEBI:15378"/>
        <dbReference type="ChEBI" id="CHEBI:16526"/>
        <dbReference type="ChEBI" id="CHEBI:32551"/>
        <dbReference type="ChEBI" id="CHEBI:57791"/>
        <dbReference type="EC" id="4.1.1.20"/>
    </reaction>
</comment>
<keyword evidence="5 12" id="KW-0457">Lysine biosynthesis</keyword>
<sequence length="402" mass="44783">MSIDYKGLVEKYGSPLYMYDFDYIENRYRTLKEAFAGKKSLINYAVKANSNLSVIQHLAKLGAGADCVSIGEVRRALDAGVDKYKIIFSGVGKRDDEIEEALKRDILMLNLESEAEMKRVEMVAKALGKEARISIRVNPNIDPQTHPYISTGLHENKFGVEIDMAKRMYIYANKSEYLNPVGIHFHIGSQLTNLDPIKESAMIVADLVRSLRAIKIDIKFFDVGGGIGVVYDDETPIPERAYTEAISEATKGLDVTLLCEPGRYMVANAGAFFTKVLYEKNNDGKRFVIVDGGMNDLIRPSLYNAYHKIEAVGAEGEKTPADVVGPVCESGDFFGKNVPLPPLNHNDIIVVQSAGAYGFTMASNYNTRPKPAEIALQGGTDRLIRRRETYEDQVRLEKEFLE</sequence>
<evidence type="ECO:0000256" key="14">
    <source>
        <dbReference type="RuleBase" id="RU003738"/>
    </source>
</evidence>
<evidence type="ECO:0000256" key="1">
    <source>
        <dbReference type="ARBA" id="ARBA00001933"/>
    </source>
</evidence>
<evidence type="ECO:0000256" key="4">
    <source>
        <dbReference type="ARBA" id="ARBA00022898"/>
    </source>
</evidence>
<evidence type="ECO:0000313" key="17">
    <source>
        <dbReference type="Proteomes" id="UP000595074"/>
    </source>
</evidence>
<protein>
    <recommendedName>
        <fullName evidence="11 12">Diaminopimelate decarboxylase</fullName>
        <shortName evidence="12">DAP decarboxylase</shortName>
        <shortName evidence="12">DAPDC</shortName>
        <ecNumber evidence="10 12">4.1.1.20</ecNumber>
    </recommendedName>
</protein>
<dbReference type="PROSITE" id="PS00878">
    <property type="entry name" value="ODR_DC_2_1"/>
    <property type="match status" value="1"/>
</dbReference>
<accession>A0A7M1S4D8</accession>